<proteinExistence type="predicted"/>
<evidence type="ECO:0008006" key="3">
    <source>
        <dbReference type="Google" id="ProtNLM"/>
    </source>
</evidence>
<accession>A0A1G1ZQV9</accession>
<sequence length="230" mass="26171">MAVKFVENAVFASIPVAIVDDSPDDNVSAYLKAIGAIVIRAQNPTMGTGRRMAIKKALQLCQGNNIIVWSEPEKYPLIKDICKIIEPIIHKKTDIVIPRRKDNLASYPEMQMHAELYGNRGFQLLTGYAYDMWFGPRVFDTKTAAYFLSYDGKSSDGTKDYGDRWDSIFIPVLRAIKAGLRITEVTIDYQHPQKQTAGEDNYEFYEKRLLQLNTLLEAIKYEARLLGLPR</sequence>
<organism evidence="1 2">
    <name type="scientific">Candidatus Harrisonbacteria bacterium RIFCSPLOWO2_02_FULL_41_13b</name>
    <dbReference type="NCBI Taxonomy" id="1798409"/>
    <lineage>
        <taxon>Bacteria</taxon>
        <taxon>Candidatus Harrisoniibacteriota</taxon>
    </lineage>
</organism>
<evidence type="ECO:0000313" key="1">
    <source>
        <dbReference type="EMBL" id="OGY67083.1"/>
    </source>
</evidence>
<dbReference type="AlphaFoldDB" id="A0A1G1ZQV9"/>
<evidence type="ECO:0000313" key="2">
    <source>
        <dbReference type="Proteomes" id="UP000177690"/>
    </source>
</evidence>
<dbReference type="Proteomes" id="UP000177690">
    <property type="component" value="Unassembled WGS sequence"/>
</dbReference>
<comment type="caution">
    <text evidence="1">The sequence shown here is derived from an EMBL/GenBank/DDBJ whole genome shotgun (WGS) entry which is preliminary data.</text>
</comment>
<dbReference type="EMBL" id="MHJL01000030">
    <property type="protein sequence ID" value="OGY67083.1"/>
    <property type="molecule type" value="Genomic_DNA"/>
</dbReference>
<name>A0A1G1ZQV9_9BACT</name>
<gene>
    <name evidence="1" type="ORF">A3I24_02800</name>
</gene>
<protein>
    <recommendedName>
        <fullName evidence="3">Glycosyltransferase 2-like domain-containing protein</fullName>
    </recommendedName>
</protein>
<reference evidence="1 2" key="1">
    <citation type="journal article" date="2016" name="Nat. Commun.">
        <title>Thousands of microbial genomes shed light on interconnected biogeochemical processes in an aquifer system.</title>
        <authorList>
            <person name="Anantharaman K."/>
            <person name="Brown C.T."/>
            <person name="Hug L.A."/>
            <person name="Sharon I."/>
            <person name="Castelle C.J."/>
            <person name="Probst A.J."/>
            <person name="Thomas B.C."/>
            <person name="Singh A."/>
            <person name="Wilkins M.J."/>
            <person name="Karaoz U."/>
            <person name="Brodie E.L."/>
            <person name="Williams K.H."/>
            <person name="Hubbard S.S."/>
            <person name="Banfield J.F."/>
        </authorList>
    </citation>
    <scope>NUCLEOTIDE SEQUENCE [LARGE SCALE GENOMIC DNA]</scope>
</reference>